<accession>A0A150GR34</accession>
<feature type="compositionally biased region" description="Low complexity" evidence="3">
    <location>
        <begin position="164"/>
        <end position="183"/>
    </location>
</feature>
<proteinExistence type="predicted"/>
<dbReference type="STRING" id="33097.A0A150GR34"/>
<dbReference type="InterPro" id="IPR000375">
    <property type="entry name" value="Dynamin_stalk"/>
</dbReference>
<dbReference type="EMBL" id="LSYV01000011">
    <property type="protein sequence ID" value="KXZ52299.1"/>
    <property type="molecule type" value="Genomic_DNA"/>
</dbReference>
<keyword evidence="2" id="KW-0342">GTP-binding</keyword>
<dbReference type="InterPro" id="IPR022812">
    <property type="entry name" value="Dynamin"/>
</dbReference>
<sequence length="1095" mass="116613">MQFSRINVKNGVIVRLLGEAALQPGAPGVERTIPVRLVSDGGEGSSVVAGGSGAASQLVPGAANGRLHGSLEAGSGRARWRLHGLDSQLTAAGATCGDVLTLAWGSELLGSGGGDGDDGPSPGASAGRVMVARLQRAAGSVSISSVGPVADNVGTGGKVRDPAKAVPSGPSSAGGSTAAAARTAPPPPNSIPVTVSMRNNYQITLPQTILGAVFTTKDDQDLLEGEGPLVPVLLEVAGDGAGGPAAIEQRLAAAKAAASSAKAPMLWRRSEGTWCRFRIERAVSKLFQLGAQPGDWLQLEAVREGSGGEGDGGGRIIAVLARLHRLRELGVDSVLSVPTLVIAGDQSSGKSSVVEAVAGVALPRSDGTCTRCPTEVRMRTVLGASAAGPWVCRIKLCRDYDDEGKPLLEKPAEELFCTVTDKSQLTACVTAAQAVLLNPKAVLEAPGGAGAFVPNLSSTEPKQASALQALGSASNYQLMFTANKVVLEIDGAEADLTIIDLPGIIHDHPKGKQYVEMVERMTRACLAPENHIIAMALPAGLDPETQAIRLWVREADPSGHRSIGIITKPDTLAADAHIANRKLVDLVCGRHEGAGQGEGYMHLGYYVVKNPSQEQLQEGISFAGARKAEESYFTSSPHWAAAVATSQHLRARLGTRNLRTGLSSLLVERIEAQLPAIRRNAREQLMAINKELAEMPPAPSEDALMEIRTLVSQAAEALERHVHAKSDTGDKTFYQTTKKLYKEYGQQVIRSTPAFLVGWTLITALSSEDKSISPLGDGLQEAAGELDLSKRKLKDKPEADASSVLQSLTEELARSLYPEKHMTLEQIRELCRRHEGRELPGFSPYSAVEDLIRQHKGQWASHADECLEAVEDAVRGKGEAVLAETLGRYPKALRAIGTVFSDYVEELTAEAGDKISSLVGIEDADTFTLNQHYFAKQHAFFLGRLKKAYVQPKALSNQEEEQVKDMLGKLKSFGVSFSSYDDLFMAQVTDADEELRMMAACLAYFKVAFKRVQDGVPLLIRDTLLRRLADRHTFETVVLKKAGLASGLGPEGLAASDAARSLLEEDQALAARRMQLQDMKRRLQEAMAVLHAPAV</sequence>
<dbReference type="PRINTS" id="PR00195">
    <property type="entry name" value="DYNAMIN"/>
</dbReference>
<dbReference type="PANTHER" id="PTHR11566">
    <property type="entry name" value="DYNAMIN"/>
    <property type="match status" value="1"/>
</dbReference>
<dbReference type="GO" id="GO:0005737">
    <property type="term" value="C:cytoplasm"/>
    <property type="evidence" value="ECO:0007669"/>
    <property type="project" value="TreeGrafter"/>
</dbReference>
<dbReference type="GO" id="GO:0016020">
    <property type="term" value="C:membrane"/>
    <property type="evidence" value="ECO:0007669"/>
    <property type="project" value="TreeGrafter"/>
</dbReference>
<organism evidence="5 6">
    <name type="scientific">Gonium pectorale</name>
    <name type="common">Green alga</name>
    <dbReference type="NCBI Taxonomy" id="33097"/>
    <lineage>
        <taxon>Eukaryota</taxon>
        <taxon>Viridiplantae</taxon>
        <taxon>Chlorophyta</taxon>
        <taxon>core chlorophytes</taxon>
        <taxon>Chlorophyceae</taxon>
        <taxon>CS clade</taxon>
        <taxon>Chlamydomonadales</taxon>
        <taxon>Volvocaceae</taxon>
        <taxon>Gonium</taxon>
    </lineage>
</organism>
<dbReference type="CDD" id="cd08771">
    <property type="entry name" value="DLP_1"/>
    <property type="match status" value="1"/>
</dbReference>
<evidence type="ECO:0000256" key="3">
    <source>
        <dbReference type="SAM" id="MobiDB-lite"/>
    </source>
</evidence>
<dbReference type="OrthoDB" id="529871at2759"/>
<dbReference type="PROSITE" id="PS51388">
    <property type="entry name" value="GED"/>
    <property type="match status" value="1"/>
</dbReference>
<dbReference type="Gene3D" id="3.40.50.300">
    <property type="entry name" value="P-loop containing nucleotide triphosphate hydrolases"/>
    <property type="match status" value="1"/>
</dbReference>
<evidence type="ECO:0000256" key="1">
    <source>
        <dbReference type="ARBA" id="ARBA00022741"/>
    </source>
</evidence>
<evidence type="ECO:0000259" key="4">
    <source>
        <dbReference type="PROSITE" id="PS51388"/>
    </source>
</evidence>
<feature type="region of interest" description="Disordered" evidence="3">
    <location>
        <begin position="153"/>
        <end position="188"/>
    </location>
</feature>
<feature type="domain" description="GED" evidence="4">
    <location>
        <begin position="994"/>
        <end position="1095"/>
    </location>
</feature>
<dbReference type="GO" id="GO:0005525">
    <property type="term" value="F:GTP binding"/>
    <property type="evidence" value="ECO:0007669"/>
    <property type="project" value="InterPro"/>
</dbReference>
<reference evidence="6" key="1">
    <citation type="journal article" date="2016" name="Nat. Commun.">
        <title>The Gonium pectorale genome demonstrates co-option of cell cycle regulation during the evolution of multicellularity.</title>
        <authorList>
            <person name="Hanschen E.R."/>
            <person name="Marriage T.N."/>
            <person name="Ferris P.J."/>
            <person name="Hamaji T."/>
            <person name="Toyoda A."/>
            <person name="Fujiyama A."/>
            <person name="Neme R."/>
            <person name="Noguchi H."/>
            <person name="Minakuchi Y."/>
            <person name="Suzuki M."/>
            <person name="Kawai-Toyooka H."/>
            <person name="Smith D.R."/>
            <person name="Sparks H."/>
            <person name="Anderson J."/>
            <person name="Bakaric R."/>
            <person name="Luria V."/>
            <person name="Karger A."/>
            <person name="Kirschner M.W."/>
            <person name="Durand P.M."/>
            <person name="Michod R.E."/>
            <person name="Nozaki H."/>
            <person name="Olson B.J."/>
        </authorList>
    </citation>
    <scope>NUCLEOTIDE SEQUENCE [LARGE SCALE GENOMIC DNA]</scope>
    <source>
        <strain evidence="6">NIES-2863</strain>
    </source>
</reference>
<dbReference type="GO" id="GO:0005874">
    <property type="term" value="C:microtubule"/>
    <property type="evidence" value="ECO:0007669"/>
    <property type="project" value="TreeGrafter"/>
</dbReference>
<dbReference type="PANTHER" id="PTHR11566:SF21">
    <property type="entry name" value="DYNAMIN RELATED PROTEIN 1, ISOFORM A"/>
    <property type="match status" value="1"/>
</dbReference>
<protein>
    <recommendedName>
        <fullName evidence="4">GED domain-containing protein</fullName>
    </recommendedName>
</protein>
<keyword evidence="1" id="KW-0547">Nucleotide-binding</keyword>
<name>A0A150GR34_GONPE</name>
<dbReference type="AlphaFoldDB" id="A0A150GR34"/>
<dbReference type="InterPro" id="IPR027417">
    <property type="entry name" value="P-loop_NTPase"/>
</dbReference>
<keyword evidence="6" id="KW-1185">Reference proteome</keyword>
<dbReference type="InterPro" id="IPR001401">
    <property type="entry name" value="Dynamin_GTPase"/>
</dbReference>
<dbReference type="SUPFAM" id="SSF52540">
    <property type="entry name" value="P-loop containing nucleoside triphosphate hydrolases"/>
    <property type="match status" value="1"/>
</dbReference>
<dbReference type="Pfam" id="PF00350">
    <property type="entry name" value="Dynamin_N"/>
    <property type="match status" value="1"/>
</dbReference>
<dbReference type="Gene3D" id="1.20.120.1240">
    <property type="entry name" value="Dynamin, middle domain"/>
    <property type="match status" value="1"/>
</dbReference>
<dbReference type="Pfam" id="PF01031">
    <property type="entry name" value="Dynamin_M"/>
    <property type="match status" value="2"/>
</dbReference>
<evidence type="ECO:0000256" key="2">
    <source>
        <dbReference type="ARBA" id="ARBA00023134"/>
    </source>
</evidence>
<dbReference type="SMART" id="SM00053">
    <property type="entry name" value="DYNc"/>
    <property type="match status" value="1"/>
</dbReference>
<dbReference type="GO" id="GO:0008017">
    <property type="term" value="F:microtubule binding"/>
    <property type="evidence" value="ECO:0007669"/>
    <property type="project" value="TreeGrafter"/>
</dbReference>
<gene>
    <name evidence="5" type="ORF">GPECTOR_10g931</name>
</gene>
<dbReference type="InterPro" id="IPR020850">
    <property type="entry name" value="GED_dom"/>
</dbReference>
<dbReference type="InterPro" id="IPR045063">
    <property type="entry name" value="Dynamin_N"/>
</dbReference>
<comment type="caution">
    <text evidence="5">The sequence shown here is derived from an EMBL/GenBank/DDBJ whole genome shotgun (WGS) entry which is preliminary data.</text>
</comment>
<dbReference type="GO" id="GO:0003924">
    <property type="term" value="F:GTPase activity"/>
    <property type="evidence" value="ECO:0007669"/>
    <property type="project" value="InterPro"/>
</dbReference>
<dbReference type="Proteomes" id="UP000075714">
    <property type="component" value="Unassembled WGS sequence"/>
</dbReference>
<evidence type="ECO:0000313" key="6">
    <source>
        <dbReference type="Proteomes" id="UP000075714"/>
    </source>
</evidence>
<evidence type="ECO:0000313" key="5">
    <source>
        <dbReference type="EMBL" id="KXZ52299.1"/>
    </source>
</evidence>